<dbReference type="AlphaFoldDB" id="K9W7M1"/>
<evidence type="ECO:0000259" key="1">
    <source>
        <dbReference type="Pfam" id="PF03432"/>
    </source>
</evidence>
<keyword evidence="3" id="KW-1185">Reference proteome</keyword>
<sequence>MIGRIYTSKSFRATVGNVLEKTGALVIGGNMYGDDVESLTLEFMVSRNLAPSVKSPCYHLVLSELPTDKSDEQLALLAERHFAAVIVLSRLKRDLSSVGVENKLSDKELNKLIDEFIDDGLAAYDYFVARSGAVDQYEVDIVASRINFINGVALATWKHWEYVERSLQLLENRVQTG</sequence>
<dbReference type="EMBL" id="CP003627">
    <property type="protein sequence ID" value="AFZ15732.1"/>
    <property type="molecule type" value="Genomic_DNA"/>
</dbReference>
<organism evidence="2 3">
    <name type="scientific">Crinalium epipsammum PCC 9333</name>
    <dbReference type="NCBI Taxonomy" id="1173022"/>
    <lineage>
        <taxon>Bacteria</taxon>
        <taxon>Bacillati</taxon>
        <taxon>Cyanobacteriota</taxon>
        <taxon>Cyanophyceae</taxon>
        <taxon>Gomontiellales</taxon>
        <taxon>Gomontiellaceae</taxon>
        <taxon>Crinalium</taxon>
    </lineage>
</organism>
<evidence type="ECO:0000313" key="3">
    <source>
        <dbReference type="Proteomes" id="UP000010472"/>
    </source>
</evidence>
<keyword evidence="2" id="KW-0614">Plasmid</keyword>
<name>K9W7M1_9CYAN</name>
<dbReference type="KEGG" id="cep:Cri9333_4977"/>
<accession>K9W7M1</accession>
<feature type="domain" description="MobA/VirD2-like nuclease" evidence="1">
    <location>
        <begin position="20"/>
        <end position="83"/>
    </location>
</feature>
<proteinExistence type="predicted"/>
<dbReference type="OrthoDB" id="423968at2"/>
<dbReference type="HOGENOM" id="CLU_1515434_0_0_3"/>
<protein>
    <submittedName>
        <fullName evidence="2">Relaxase/mobilization nuclease family protein</fullName>
    </submittedName>
</protein>
<dbReference type="Proteomes" id="UP000010472">
    <property type="component" value="Plasmid pCRI9333.07"/>
</dbReference>
<evidence type="ECO:0000313" key="2">
    <source>
        <dbReference type="EMBL" id="AFZ15732.1"/>
    </source>
</evidence>
<gene>
    <name evidence="2" type="ORF">Cri9333_4977</name>
</gene>
<dbReference type="InterPro" id="IPR005094">
    <property type="entry name" value="Endonuclease_MobA/VirD2"/>
</dbReference>
<dbReference type="RefSeq" id="WP_015180090.1">
    <property type="nucleotide sequence ID" value="NC_019737.1"/>
</dbReference>
<geneLocation type="plasmid" evidence="2 3">
    <name>pCRI9333.07</name>
</geneLocation>
<dbReference type="Pfam" id="PF03432">
    <property type="entry name" value="Relaxase"/>
    <property type="match status" value="1"/>
</dbReference>
<reference evidence="2 3" key="1">
    <citation type="submission" date="2012-06" db="EMBL/GenBank/DDBJ databases">
        <title>Finished plasmid 7 of genome of Crinalium epipsammum PCC 9333.</title>
        <authorList>
            <consortium name="US DOE Joint Genome Institute"/>
            <person name="Gugger M."/>
            <person name="Coursin T."/>
            <person name="Rippka R."/>
            <person name="Tandeau De Marsac N."/>
            <person name="Huntemann M."/>
            <person name="Wei C.-L."/>
            <person name="Han J."/>
            <person name="Detter J.C."/>
            <person name="Han C."/>
            <person name="Tapia R."/>
            <person name="Davenport K."/>
            <person name="Daligault H."/>
            <person name="Erkkila T."/>
            <person name="Gu W."/>
            <person name="Munk A.C.C."/>
            <person name="Teshima H."/>
            <person name="Xu Y."/>
            <person name="Chain P."/>
            <person name="Chen A."/>
            <person name="Krypides N."/>
            <person name="Mavromatis K."/>
            <person name="Markowitz V."/>
            <person name="Szeto E."/>
            <person name="Ivanova N."/>
            <person name="Mikhailova N."/>
            <person name="Ovchinnikova G."/>
            <person name="Pagani I."/>
            <person name="Pati A."/>
            <person name="Goodwin L."/>
            <person name="Peters L."/>
            <person name="Pitluck S."/>
            <person name="Woyke T."/>
            <person name="Kerfeld C."/>
        </authorList>
    </citation>
    <scope>NUCLEOTIDE SEQUENCE [LARGE SCALE GENOMIC DNA]</scope>
    <source>
        <strain evidence="2 3">PCC 9333</strain>
        <plasmid evidence="3">Plasmid pCRI9333.07</plasmid>
    </source>
</reference>